<evidence type="ECO:0000259" key="9">
    <source>
        <dbReference type="Pfam" id="PF14748"/>
    </source>
</evidence>
<dbReference type="InterPro" id="IPR029036">
    <property type="entry name" value="P5CR_dimer"/>
</dbReference>
<dbReference type="Pfam" id="PF03807">
    <property type="entry name" value="F420_oxidored"/>
    <property type="match status" value="1"/>
</dbReference>
<keyword evidence="4" id="KW-0641">Proline biosynthesis</keyword>
<comment type="catalytic activity">
    <reaction evidence="4">
        <text>L-proline + NADP(+) = (S)-1-pyrroline-5-carboxylate + NADPH + 2 H(+)</text>
        <dbReference type="Rhea" id="RHEA:14109"/>
        <dbReference type="ChEBI" id="CHEBI:15378"/>
        <dbReference type="ChEBI" id="CHEBI:17388"/>
        <dbReference type="ChEBI" id="CHEBI:57783"/>
        <dbReference type="ChEBI" id="CHEBI:58349"/>
        <dbReference type="ChEBI" id="CHEBI:60039"/>
        <dbReference type="EC" id="1.5.1.2"/>
    </reaction>
</comment>
<dbReference type="SUPFAM" id="SSF51735">
    <property type="entry name" value="NAD(P)-binding Rossmann-fold domains"/>
    <property type="match status" value="1"/>
</dbReference>
<dbReference type="InterPro" id="IPR028939">
    <property type="entry name" value="P5C_Rdtase_cat_N"/>
</dbReference>
<feature type="domain" description="Pyrroline-5-carboxylate reductase catalytic N-terminal" evidence="8">
    <location>
        <begin position="7"/>
        <end position="100"/>
    </location>
</feature>
<dbReference type="FunFam" id="1.10.3730.10:FF:000001">
    <property type="entry name" value="Pyrroline-5-carboxylate reductase"/>
    <property type="match status" value="1"/>
</dbReference>
<evidence type="ECO:0000256" key="3">
    <source>
        <dbReference type="ARBA" id="ARBA00023002"/>
    </source>
</evidence>
<feature type="binding site" evidence="6">
    <location>
        <begin position="71"/>
        <end position="74"/>
    </location>
    <ligand>
        <name>NADP(+)</name>
        <dbReference type="ChEBI" id="CHEBI:58349"/>
    </ligand>
</feature>
<gene>
    <name evidence="4" type="primary">proC</name>
    <name evidence="10" type="ORF">HW532_17195</name>
</gene>
<keyword evidence="2 4" id="KW-0521">NADP</keyword>
<dbReference type="RefSeq" id="WP_213161646.1">
    <property type="nucleotide sequence ID" value="NZ_CP058214.1"/>
</dbReference>
<dbReference type="Proteomes" id="UP000593594">
    <property type="component" value="Chromosome"/>
</dbReference>
<protein>
    <recommendedName>
        <fullName evidence="4 5">Pyrroline-5-carboxylate reductase</fullName>
        <shortName evidence="4">P5C reductase</shortName>
        <shortName evidence="4">P5CR</shortName>
        <ecNumber evidence="4 5">1.5.1.2</ecNumber>
    </recommendedName>
    <alternativeName>
        <fullName evidence="4">PCA reductase</fullName>
    </alternativeName>
</protein>
<keyword evidence="3 4" id="KW-0560">Oxidoreductase</keyword>
<accession>A0A7S8HDG2</accession>
<dbReference type="EMBL" id="CP058214">
    <property type="protein sequence ID" value="QPC44278.1"/>
    <property type="molecule type" value="Genomic_DNA"/>
</dbReference>
<dbReference type="AlphaFoldDB" id="A0A7S8HDG2"/>
<dbReference type="PIRSF" id="PIRSF000193">
    <property type="entry name" value="Pyrrol-5-carb_rd"/>
    <property type="match status" value="1"/>
</dbReference>
<dbReference type="GO" id="GO:0055129">
    <property type="term" value="P:L-proline biosynthetic process"/>
    <property type="evidence" value="ECO:0007669"/>
    <property type="project" value="UniProtKB-UniRule"/>
</dbReference>
<evidence type="ECO:0000256" key="6">
    <source>
        <dbReference type="PIRSR" id="PIRSR000193-1"/>
    </source>
</evidence>
<dbReference type="InterPro" id="IPR000304">
    <property type="entry name" value="Pyrroline-COOH_reductase"/>
</dbReference>
<dbReference type="InterPro" id="IPR036291">
    <property type="entry name" value="NAD(P)-bd_dom_sf"/>
</dbReference>
<feature type="region of interest" description="Disordered" evidence="7">
    <location>
        <begin position="216"/>
        <end position="235"/>
    </location>
</feature>
<dbReference type="KEGG" id="kmn:HW532_17195"/>
<evidence type="ECO:0000256" key="5">
    <source>
        <dbReference type="NCBIfam" id="TIGR00112"/>
    </source>
</evidence>
<dbReference type="Gene3D" id="3.40.50.720">
    <property type="entry name" value="NAD(P)-binding Rossmann-like Domain"/>
    <property type="match status" value="1"/>
</dbReference>
<comment type="pathway">
    <text evidence="4">Amino-acid biosynthesis; L-proline biosynthesis; L-proline from L-glutamate 5-semialdehyde: step 1/1.</text>
</comment>
<sequence>MTLKGKLVLVGAGKMGGAMLEGWLDEGTPAEQVVVLDPAPSDAMARLAAERGLALNPPVEEIADPEIVLIAVKPQIMDKVLPGLLPLARHKPVFLSVAAGRTIASFEAVLGADVPIVRAMPNTPAAVGRGITVICPNAHVTEAQAALAESLLSAVGEVGRVDDEGLMDAVTGVSGSGPAYVFYLTECLARAGMDEGLPEELATKLARATVAGAGELMRRSGEPAGTLRENVTSPNGTTAAGLGVLMADDGLKPLVARTVAAAARRSRELAE</sequence>
<dbReference type="HAMAP" id="MF_01925">
    <property type="entry name" value="P5C_reductase"/>
    <property type="match status" value="1"/>
</dbReference>
<dbReference type="InterPro" id="IPR008927">
    <property type="entry name" value="6-PGluconate_DH-like_C_sf"/>
</dbReference>
<evidence type="ECO:0000256" key="7">
    <source>
        <dbReference type="SAM" id="MobiDB-lite"/>
    </source>
</evidence>
<organism evidence="10 11">
    <name type="scientific">Kaustia mangrovi</name>
    <dbReference type="NCBI Taxonomy" id="2593653"/>
    <lineage>
        <taxon>Bacteria</taxon>
        <taxon>Pseudomonadati</taxon>
        <taxon>Pseudomonadota</taxon>
        <taxon>Alphaproteobacteria</taxon>
        <taxon>Hyphomicrobiales</taxon>
        <taxon>Parvibaculaceae</taxon>
        <taxon>Kaustia</taxon>
    </lineage>
</organism>
<comment type="similarity">
    <text evidence="1 4">Belongs to the pyrroline-5-carboxylate reductase family.</text>
</comment>
<keyword evidence="11" id="KW-1185">Reference proteome</keyword>
<evidence type="ECO:0000259" key="8">
    <source>
        <dbReference type="Pfam" id="PF03807"/>
    </source>
</evidence>
<dbReference type="GO" id="GO:0005737">
    <property type="term" value="C:cytoplasm"/>
    <property type="evidence" value="ECO:0007669"/>
    <property type="project" value="UniProtKB-SubCell"/>
</dbReference>
<evidence type="ECO:0000313" key="10">
    <source>
        <dbReference type="EMBL" id="QPC44278.1"/>
    </source>
</evidence>
<proteinExistence type="inferred from homology"/>
<comment type="catalytic activity">
    <reaction evidence="4">
        <text>L-proline + NAD(+) = (S)-1-pyrroline-5-carboxylate + NADH + 2 H(+)</text>
        <dbReference type="Rhea" id="RHEA:14105"/>
        <dbReference type="ChEBI" id="CHEBI:15378"/>
        <dbReference type="ChEBI" id="CHEBI:17388"/>
        <dbReference type="ChEBI" id="CHEBI:57540"/>
        <dbReference type="ChEBI" id="CHEBI:57945"/>
        <dbReference type="ChEBI" id="CHEBI:60039"/>
        <dbReference type="EC" id="1.5.1.2"/>
    </reaction>
</comment>
<dbReference type="PANTHER" id="PTHR11645:SF0">
    <property type="entry name" value="PYRROLINE-5-CARBOXYLATE REDUCTASE 3"/>
    <property type="match status" value="1"/>
</dbReference>
<dbReference type="Gene3D" id="1.10.3730.10">
    <property type="entry name" value="ProC C-terminal domain-like"/>
    <property type="match status" value="1"/>
</dbReference>
<dbReference type="PANTHER" id="PTHR11645">
    <property type="entry name" value="PYRROLINE-5-CARBOXYLATE REDUCTASE"/>
    <property type="match status" value="1"/>
</dbReference>
<feature type="domain" description="Pyrroline-5-carboxylate reductase dimerisation" evidence="9">
    <location>
        <begin position="164"/>
        <end position="269"/>
    </location>
</feature>
<keyword evidence="4" id="KW-0028">Amino-acid biosynthesis</keyword>
<name>A0A7S8HDG2_9HYPH</name>
<evidence type="ECO:0000256" key="2">
    <source>
        <dbReference type="ARBA" id="ARBA00022857"/>
    </source>
</evidence>
<dbReference type="Pfam" id="PF14748">
    <property type="entry name" value="P5CR_dimer"/>
    <property type="match status" value="1"/>
</dbReference>
<dbReference type="SUPFAM" id="SSF48179">
    <property type="entry name" value="6-phosphogluconate dehydrogenase C-terminal domain-like"/>
    <property type="match status" value="1"/>
</dbReference>
<evidence type="ECO:0000256" key="1">
    <source>
        <dbReference type="ARBA" id="ARBA00005525"/>
    </source>
</evidence>
<dbReference type="GO" id="GO:0004735">
    <property type="term" value="F:pyrroline-5-carboxylate reductase activity"/>
    <property type="evidence" value="ECO:0007669"/>
    <property type="project" value="UniProtKB-UniRule"/>
</dbReference>
<evidence type="ECO:0000313" key="11">
    <source>
        <dbReference type="Proteomes" id="UP000593594"/>
    </source>
</evidence>
<evidence type="ECO:0000256" key="4">
    <source>
        <dbReference type="HAMAP-Rule" id="MF_01925"/>
    </source>
</evidence>
<dbReference type="NCBIfam" id="TIGR00112">
    <property type="entry name" value="proC"/>
    <property type="match status" value="1"/>
</dbReference>
<keyword evidence="4" id="KW-0963">Cytoplasm</keyword>
<dbReference type="UniPathway" id="UPA00098">
    <property type="reaction ID" value="UER00361"/>
</dbReference>
<reference evidence="10 11" key="1">
    <citation type="submission" date="2020-06" db="EMBL/GenBank/DDBJ databases">
        <title>Genome sequence of 2 isolates from Red Sea Mangroves.</title>
        <authorList>
            <person name="Sefrji F."/>
            <person name="Michoud G."/>
            <person name="Merlino G."/>
            <person name="Daffonchio D."/>
        </authorList>
    </citation>
    <scope>NUCLEOTIDE SEQUENCE [LARGE SCALE GENOMIC DNA]</scope>
    <source>
        <strain evidence="10 11">R1DC25</strain>
    </source>
</reference>
<comment type="function">
    <text evidence="4">Catalyzes the reduction of 1-pyrroline-5-carboxylate (PCA) to L-proline.</text>
</comment>
<comment type="subcellular location">
    <subcellularLocation>
        <location evidence="4">Cytoplasm</location>
    </subcellularLocation>
</comment>
<dbReference type="EC" id="1.5.1.2" evidence="4 5"/>